<comment type="caution">
    <text evidence="2">The sequence shown here is derived from an EMBL/GenBank/DDBJ whole genome shotgun (WGS) entry which is preliminary data.</text>
</comment>
<name>X1KTH9_9ZZZZ</name>
<evidence type="ECO:0000259" key="1">
    <source>
        <dbReference type="Pfam" id="PF00963"/>
    </source>
</evidence>
<dbReference type="CDD" id="cd08547">
    <property type="entry name" value="Type_II_cohesin"/>
    <property type="match status" value="1"/>
</dbReference>
<gene>
    <name evidence="2" type="ORF">S06H3_23762</name>
</gene>
<feature type="domain" description="Cohesin" evidence="1">
    <location>
        <begin position="47"/>
        <end position="164"/>
    </location>
</feature>
<evidence type="ECO:0000313" key="2">
    <source>
        <dbReference type="EMBL" id="GAI10412.1"/>
    </source>
</evidence>
<dbReference type="EMBL" id="BARV01012997">
    <property type="protein sequence ID" value="GAI10412.1"/>
    <property type="molecule type" value="Genomic_DNA"/>
</dbReference>
<reference evidence="2" key="1">
    <citation type="journal article" date="2014" name="Front. Microbiol.">
        <title>High frequency of phylogenetically diverse reductive dehalogenase-homologous genes in deep subseafloor sedimentary metagenomes.</title>
        <authorList>
            <person name="Kawai M."/>
            <person name="Futagami T."/>
            <person name="Toyoda A."/>
            <person name="Takaki Y."/>
            <person name="Nishi S."/>
            <person name="Hori S."/>
            <person name="Arai W."/>
            <person name="Tsubouchi T."/>
            <person name="Morono Y."/>
            <person name="Uchiyama I."/>
            <person name="Ito T."/>
            <person name="Fujiyama A."/>
            <person name="Inagaki F."/>
            <person name="Takami H."/>
        </authorList>
    </citation>
    <scope>NUCLEOTIDE SEQUENCE</scope>
    <source>
        <strain evidence="2">Expedition CK06-06</strain>
    </source>
</reference>
<proteinExistence type="predicted"/>
<protein>
    <recommendedName>
        <fullName evidence="1">Cohesin domain-containing protein</fullName>
    </recommendedName>
</protein>
<dbReference type="AlphaFoldDB" id="X1KTH9"/>
<sequence>FDMEKIHKKTLILALCIFALFFACFWVNEAQGASVSLYLSPSSGTYTVGSTFPVAVKVNSGGYAINAAEGVLVFNTKELEVVSVSKSSSIFSLWTTEPTFSNSTGNITFGGGTPDKFTGTSGTIITITFKAKANASAKVTFSSGSVLAADGKGTNVLDNMVSGTYVIQKKVITEP</sequence>
<dbReference type="Pfam" id="PF00963">
    <property type="entry name" value="Cohesin"/>
    <property type="match status" value="1"/>
</dbReference>
<accession>X1KTH9</accession>
<dbReference type="GO" id="GO:0030246">
    <property type="term" value="F:carbohydrate binding"/>
    <property type="evidence" value="ECO:0007669"/>
    <property type="project" value="InterPro"/>
</dbReference>
<dbReference type="InterPro" id="IPR002102">
    <property type="entry name" value="Cohesin_dom"/>
</dbReference>
<organism evidence="2">
    <name type="scientific">marine sediment metagenome</name>
    <dbReference type="NCBI Taxonomy" id="412755"/>
    <lineage>
        <taxon>unclassified sequences</taxon>
        <taxon>metagenomes</taxon>
        <taxon>ecological metagenomes</taxon>
    </lineage>
</organism>
<feature type="non-terminal residue" evidence="2">
    <location>
        <position position="175"/>
    </location>
</feature>
<dbReference type="SUPFAM" id="SSF49384">
    <property type="entry name" value="Carbohydrate-binding domain"/>
    <property type="match status" value="1"/>
</dbReference>
<dbReference type="Gene3D" id="2.60.40.680">
    <property type="match status" value="1"/>
</dbReference>
<dbReference type="GO" id="GO:0000272">
    <property type="term" value="P:polysaccharide catabolic process"/>
    <property type="evidence" value="ECO:0007669"/>
    <property type="project" value="InterPro"/>
</dbReference>
<dbReference type="InterPro" id="IPR008965">
    <property type="entry name" value="CBM2/CBM3_carb-bd_dom_sf"/>
</dbReference>
<feature type="non-terminal residue" evidence="2">
    <location>
        <position position="1"/>
    </location>
</feature>